<keyword evidence="7 16" id="KW-0732">Signal</keyword>
<proteinExistence type="inferred from homology"/>
<feature type="signal peptide" evidence="16">
    <location>
        <begin position="1"/>
        <end position="16"/>
    </location>
</feature>
<evidence type="ECO:0000256" key="10">
    <source>
        <dbReference type="ARBA" id="ARBA00022989"/>
    </source>
</evidence>
<keyword evidence="12 15" id="KW-0472">Membrane</keyword>
<evidence type="ECO:0000256" key="13">
    <source>
        <dbReference type="ARBA" id="ARBA00031116"/>
    </source>
</evidence>
<evidence type="ECO:0000256" key="12">
    <source>
        <dbReference type="ARBA" id="ARBA00023136"/>
    </source>
</evidence>
<keyword evidence="4" id="KW-0813">Transport</keyword>
<evidence type="ECO:0000256" key="11">
    <source>
        <dbReference type="ARBA" id="ARBA00023065"/>
    </source>
</evidence>
<feature type="chain" id="PRO_5038116776" description="Store-operated calcium entry-associated regulatory factor" evidence="16">
    <location>
        <begin position="17"/>
        <end position="140"/>
    </location>
</feature>
<evidence type="ECO:0000256" key="14">
    <source>
        <dbReference type="SAM" id="MobiDB-lite"/>
    </source>
</evidence>
<evidence type="ECO:0000256" key="15">
    <source>
        <dbReference type="SAM" id="Phobius"/>
    </source>
</evidence>
<sequence length="140" mass="15436">MIYLLLLLCSFRYCLSDYKNSKVRLDKVQVLTLYKDRYTTGRRSAPLEYTIEQTSHGGNHGSYNYKPLKKSSALSDFIFWIIILLLLFLLYRIFIVPASSAGPRTPGGSFYGGGGGPGGGGGSPPGPGFRPDYYADDCKC</sequence>
<dbReference type="GO" id="GO:0005789">
    <property type="term" value="C:endoplasmic reticulum membrane"/>
    <property type="evidence" value="ECO:0007669"/>
    <property type="project" value="UniProtKB-SubCell"/>
</dbReference>
<keyword evidence="5" id="KW-0109">Calcium transport</keyword>
<comment type="subcellular location">
    <subcellularLocation>
        <location evidence="1">Endoplasmic reticulum membrane</location>
        <topology evidence="1">Single-pass type I membrane protein</topology>
    </subcellularLocation>
</comment>
<evidence type="ECO:0000313" key="18">
    <source>
        <dbReference type="WBParaSite" id="nRc.2.0.1.t44195-RA"/>
    </source>
</evidence>
<accession>A0A915L0F8</accession>
<dbReference type="PANTHER" id="PTHR15929:SF0">
    <property type="entry name" value="STORE-OPERATED CALCIUM ENTRY-ASSOCIATED REGULATORY FACTOR"/>
    <property type="match status" value="1"/>
</dbReference>
<evidence type="ECO:0000256" key="16">
    <source>
        <dbReference type="SAM" id="SignalP"/>
    </source>
</evidence>
<feature type="compositionally biased region" description="Gly residues" evidence="14">
    <location>
        <begin position="109"/>
        <end position="123"/>
    </location>
</feature>
<evidence type="ECO:0000256" key="1">
    <source>
        <dbReference type="ARBA" id="ARBA00004115"/>
    </source>
</evidence>
<keyword evidence="11" id="KW-0406">Ion transport</keyword>
<evidence type="ECO:0000256" key="2">
    <source>
        <dbReference type="ARBA" id="ARBA00006833"/>
    </source>
</evidence>
<dbReference type="GO" id="GO:2001256">
    <property type="term" value="P:regulation of store-operated calcium entry"/>
    <property type="evidence" value="ECO:0007669"/>
    <property type="project" value="InterPro"/>
</dbReference>
<protein>
    <recommendedName>
        <fullName evidence="3">Store-operated calcium entry-associated regulatory factor</fullName>
    </recommendedName>
    <alternativeName>
        <fullName evidence="13">Transmembrane protein 66</fullName>
    </alternativeName>
</protein>
<evidence type="ECO:0000313" key="17">
    <source>
        <dbReference type="Proteomes" id="UP000887565"/>
    </source>
</evidence>
<keyword evidence="8" id="KW-0256">Endoplasmic reticulum</keyword>
<keyword evidence="9" id="KW-0106">Calcium</keyword>
<dbReference type="GO" id="GO:0006816">
    <property type="term" value="P:calcium ion transport"/>
    <property type="evidence" value="ECO:0007669"/>
    <property type="project" value="UniProtKB-KW"/>
</dbReference>
<organism evidence="17 18">
    <name type="scientific">Romanomermis culicivorax</name>
    <name type="common">Nematode worm</name>
    <dbReference type="NCBI Taxonomy" id="13658"/>
    <lineage>
        <taxon>Eukaryota</taxon>
        <taxon>Metazoa</taxon>
        <taxon>Ecdysozoa</taxon>
        <taxon>Nematoda</taxon>
        <taxon>Enoplea</taxon>
        <taxon>Dorylaimia</taxon>
        <taxon>Mermithida</taxon>
        <taxon>Mermithoidea</taxon>
        <taxon>Mermithidae</taxon>
        <taxon>Romanomermis</taxon>
    </lineage>
</organism>
<feature type="region of interest" description="Disordered" evidence="14">
    <location>
        <begin position="100"/>
        <end position="128"/>
    </location>
</feature>
<evidence type="ECO:0000256" key="8">
    <source>
        <dbReference type="ARBA" id="ARBA00022824"/>
    </source>
</evidence>
<feature type="transmembrane region" description="Helical" evidence="15">
    <location>
        <begin position="77"/>
        <end position="95"/>
    </location>
</feature>
<comment type="similarity">
    <text evidence="2">Belongs to the SARAF family.</text>
</comment>
<name>A0A915L0F8_ROMCU</name>
<evidence type="ECO:0000256" key="3">
    <source>
        <dbReference type="ARBA" id="ARBA00016584"/>
    </source>
</evidence>
<dbReference type="InterPro" id="IPR009567">
    <property type="entry name" value="SARAF"/>
</dbReference>
<evidence type="ECO:0000256" key="6">
    <source>
        <dbReference type="ARBA" id="ARBA00022692"/>
    </source>
</evidence>
<keyword evidence="10 15" id="KW-1133">Transmembrane helix</keyword>
<evidence type="ECO:0000256" key="5">
    <source>
        <dbReference type="ARBA" id="ARBA00022568"/>
    </source>
</evidence>
<evidence type="ECO:0000256" key="7">
    <source>
        <dbReference type="ARBA" id="ARBA00022729"/>
    </source>
</evidence>
<evidence type="ECO:0000256" key="9">
    <source>
        <dbReference type="ARBA" id="ARBA00022837"/>
    </source>
</evidence>
<evidence type="ECO:0000256" key="4">
    <source>
        <dbReference type="ARBA" id="ARBA00022448"/>
    </source>
</evidence>
<dbReference type="AlphaFoldDB" id="A0A915L0F8"/>
<dbReference type="Pfam" id="PF06682">
    <property type="entry name" value="SARAF"/>
    <property type="match status" value="1"/>
</dbReference>
<reference evidence="18" key="1">
    <citation type="submission" date="2022-11" db="UniProtKB">
        <authorList>
            <consortium name="WormBaseParasite"/>
        </authorList>
    </citation>
    <scope>IDENTIFICATION</scope>
</reference>
<dbReference type="WBParaSite" id="nRc.2.0.1.t44195-RA">
    <property type="protein sequence ID" value="nRc.2.0.1.t44195-RA"/>
    <property type="gene ID" value="nRc.2.0.1.g44195"/>
</dbReference>
<keyword evidence="17" id="KW-1185">Reference proteome</keyword>
<dbReference type="Proteomes" id="UP000887565">
    <property type="component" value="Unplaced"/>
</dbReference>
<keyword evidence="6 15" id="KW-0812">Transmembrane</keyword>
<dbReference type="PANTHER" id="PTHR15929">
    <property type="entry name" value="STORE-OPERATED CALCIUM ENTRY-ASSOCIATED REGULATORY FACTOR"/>
    <property type="match status" value="1"/>
</dbReference>